<dbReference type="InterPro" id="IPR006671">
    <property type="entry name" value="Cyclin_N"/>
</dbReference>
<evidence type="ECO:0000256" key="1">
    <source>
        <dbReference type="ARBA" id="ARBA00022618"/>
    </source>
</evidence>
<protein>
    <submittedName>
        <fullName evidence="6">Cyclin-D</fullName>
    </submittedName>
</protein>
<evidence type="ECO:0000313" key="7">
    <source>
        <dbReference type="Proteomes" id="UP000247409"/>
    </source>
</evidence>
<dbReference type="GO" id="GO:0051301">
    <property type="term" value="P:cell division"/>
    <property type="evidence" value="ECO:0007669"/>
    <property type="project" value="UniProtKB-KW"/>
</dbReference>
<evidence type="ECO:0000313" key="6">
    <source>
        <dbReference type="EMBL" id="PXF50028.1"/>
    </source>
</evidence>
<reference evidence="6 7" key="1">
    <citation type="journal article" date="2018" name="Mol. Biol. Evol.">
        <title>Analysis of the draft genome of the red seaweed Gracilariopsis chorda provides insights into genome size evolution in Rhodophyta.</title>
        <authorList>
            <person name="Lee J."/>
            <person name="Yang E.C."/>
            <person name="Graf L."/>
            <person name="Yang J.H."/>
            <person name="Qiu H."/>
            <person name="Zel Zion U."/>
            <person name="Chan C.X."/>
            <person name="Stephens T.G."/>
            <person name="Weber A.P.M."/>
            <person name="Boo G.H."/>
            <person name="Boo S.M."/>
            <person name="Kim K.M."/>
            <person name="Shin Y."/>
            <person name="Jung M."/>
            <person name="Lee S.J."/>
            <person name="Yim H.S."/>
            <person name="Lee J.H."/>
            <person name="Bhattacharya D."/>
            <person name="Yoon H.S."/>
        </authorList>
    </citation>
    <scope>NUCLEOTIDE SEQUENCE [LARGE SCALE GENOMIC DNA]</scope>
    <source>
        <strain evidence="6 7">SKKU-2015</strain>
        <tissue evidence="6">Whole body</tissue>
    </source>
</reference>
<dbReference type="Proteomes" id="UP000247409">
    <property type="component" value="Unassembled WGS sequence"/>
</dbReference>
<sequence length="286" mass="32465">MWRKVDEEREQTRSSEVQIRNSILASTLSQEKLNHWKVEPNHEAFLSIGGQVGRSMLISWVVDECTKQKLKPSTICLAVNYLDRMISKGCVTLDSSQSFACTCIRLAIKFDGVGGNGMHVPTFGEAVPSAKMELFVLDHLNWKMNVPTVHLFLKLFSDEVWLPPPSRDRAFEYVKRIFVYVESQMFNPSALAMICIFLLQQDDLLPLPCEALSTALVREGKVDLDQVSDGFKRFRHVCFSPYCSHIQDRADDRTRNEDDDDSSSATAYPESMSSQSSGDLEFRHQA</sequence>
<dbReference type="OrthoDB" id="306099at2759"/>
<feature type="domain" description="Cyclin N-terminal" evidence="5">
    <location>
        <begin position="53"/>
        <end position="145"/>
    </location>
</feature>
<dbReference type="PANTHER" id="PTHR10177">
    <property type="entry name" value="CYCLINS"/>
    <property type="match status" value="1"/>
</dbReference>
<dbReference type="Pfam" id="PF00134">
    <property type="entry name" value="Cyclin_N"/>
    <property type="match status" value="1"/>
</dbReference>
<dbReference type="Gene3D" id="1.10.472.10">
    <property type="entry name" value="Cyclin-like"/>
    <property type="match status" value="1"/>
</dbReference>
<keyword evidence="3" id="KW-0131">Cell cycle</keyword>
<dbReference type="STRING" id="448386.A0A2V3J6H7"/>
<dbReference type="EMBL" id="NBIV01000001">
    <property type="protein sequence ID" value="PXF50028.1"/>
    <property type="molecule type" value="Genomic_DNA"/>
</dbReference>
<accession>A0A2V3J6H7</accession>
<dbReference type="InterPro" id="IPR039361">
    <property type="entry name" value="Cyclin"/>
</dbReference>
<keyword evidence="1" id="KW-0132">Cell division</keyword>
<evidence type="ECO:0000259" key="5">
    <source>
        <dbReference type="Pfam" id="PF00134"/>
    </source>
</evidence>
<dbReference type="PROSITE" id="PS00292">
    <property type="entry name" value="CYCLINS"/>
    <property type="match status" value="1"/>
</dbReference>
<dbReference type="InterPro" id="IPR036915">
    <property type="entry name" value="Cyclin-like_sf"/>
</dbReference>
<name>A0A2V3J6H7_9FLOR</name>
<evidence type="ECO:0000256" key="4">
    <source>
        <dbReference type="SAM" id="MobiDB-lite"/>
    </source>
</evidence>
<keyword evidence="2" id="KW-0195">Cyclin</keyword>
<dbReference type="SUPFAM" id="SSF47954">
    <property type="entry name" value="Cyclin-like"/>
    <property type="match status" value="1"/>
</dbReference>
<dbReference type="AlphaFoldDB" id="A0A2V3J6H7"/>
<gene>
    <name evidence="6" type="ORF">BWQ96_00188</name>
</gene>
<comment type="caution">
    <text evidence="6">The sequence shown here is derived from an EMBL/GenBank/DDBJ whole genome shotgun (WGS) entry which is preliminary data.</text>
</comment>
<feature type="region of interest" description="Disordered" evidence="4">
    <location>
        <begin position="250"/>
        <end position="286"/>
    </location>
</feature>
<evidence type="ECO:0000256" key="2">
    <source>
        <dbReference type="ARBA" id="ARBA00023127"/>
    </source>
</evidence>
<organism evidence="6 7">
    <name type="scientific">Gracilariopsis chorda</name>
    <dbReference type="NCBI Taxonomy" id="448386"/>
    <lineage>
        <taxon>Eukaryota</taxon>
        <taxon>Rhodophyta</taxon>
        <taxon>Florideophyceae</taxon>
        <taxon>Rhodymeniophycidae</taxon>
        <taxon>Gracilariales</taxon>
        <taxon>Gracilariaceae</taxon>
        <taxon>Gracilariopsis</taxon>
    </lineage>
</organism>
<dbReference type="InterPro" id="IPR048258">
    <property type="entry name" value="Cyclins_cyclin-box"/>
</dbReference>
<evidence type="ECO:0000256" key="3">
    <source>
        <dbReference type="ARBA" id="ARBA00023306"/>
    </source>
</evidence>
<proteinExistence type="predicted"/>
<keyword evidence="7" id="KW-1185">Reference proteome</keyword>